<dbReference type="SUPFAM" id="SSF69572">
    <property type="entry name" value="Activating enzymes of the ubiquitin-like proteins"/>
    <property type="match status" value="1"/>
</dbReference>
<dbReference type="GO" id="GO:0008641">
    <property type="term" value="F:ubiquitin-like modifier activating enzyme activity"/>
    <property type="evidence" value="ECO:0007669"/>
    <property type="project" value="InterPro"/>
</dbReference>
<sequence length="703" mass="75106">MTAADVHESTHSAVLLDAAADAHEIARLRADGRIEFIDRLPEDGRDALTALWAYYPWRRAAVRVLGPDMFQRTRLDRNRYLITADELSRLATLRVGVVGLSVGHAVAHALAAEGLCGELRLADFDDLELTNLNRVPASVFDLGVNKAVACARRIAELNPYLPVQVLSSGITAESIDGFLDGLDIVIEECDSLDVKVQIREGARARRLPVLMATSSGGLLDVERYDEDPQRPIFHGLLGDVNADQLASLSSKDKVPHVLRVIDAAVLRPRMQASLLEVGKTLSTWPQLSSEVAIGAATVAEAVRRLGLGETLHSGRVKVDVPAILDEIKDPMHEQVASGGQTAGPPDALPPETGPTGDAITAIAAAAARAPSGGNTQPWTLDVGDGTLTIRIDPDLTSAMDIGFRGSAVAVGAAAFNARVAAAAHGLTADVEYREGHSSSPLSAVVRTRPDGHSELANQFDAMLRRETNRHRGVRVDIAPEAVASLTHIAETEGARLQLITAAADIDGVASALAEADRIRYLTPLLHTQMISELRWPGDPSPDTGIDIRSLELAEADLAFLDILRSGAVMRHLADWKAGSALGEATRSALSNAAGVALVSVRGTTLADYARGGSALEAVWIAAQEENLAVQPISPAFLYAREPRELDALSPAYSRQLADLQYSLETLFDIESDESPILILRLCRAPHPSVPSRRRQLPGRSTPT</sequence>
<feature type="region of interest" description="Disordered" evidence="1">
    <location>
        <begin position="334"/>
        <end position="353"/>
    </location>
</feature>
<feature type="domain" description="THIF-type NAD/FAD binding fold" evidence="2">
    <location>
        <begin position="77"/>
        <end position="237"/>
    </location>
</feature>
<reference evidence="3 4" key="1">
    <citation type="submission" date="2016-01" db="EMBL/GenBank/DDBJ databases">
        <title>The new phylogeny of the genus Mycobacterium.</title>
        <authorList>
            <person name="Tarcisio F."/>
            <person name="Conor M."/>
            <person name="Antonella G."/>
            <person name="Elisabetta G."/>
            <person name="Giulia F.S."/>
            <person name="Sara T."/>
            <person name="Anna F."/>
            <person name="Clotilde B."/>
            <person name="Roberto B."/>
            <person name="Veronica D.S."/>
            <person name="Fabio R."/>
            <person name="Monica P."/>
            <person name="Olivier J."/>
            <person name="Enrico T."/>
            <person name="Nicola S."/>
        </authorList>
    </citation>
    <scope>NUCLEOTIDE SEQUENCE [LARGE SCALE GENOMIC DNA]</scope>
    <source>
        <strain evidence="3 4">DSM 45541</strain>
    </source>
</reference>
<dbReference type="NCBIfam" id="NF005901">
    <property type="entry name" value="PRK07877.1"/>
    <property type="match status" value="1"/>
</dbReference>
<evidence type="ECO:0000256" key="1">
    <source>
        <dbReference type="SAM" id="MobiDB-lite"/>
    </source>
</evidence>
<dbReference type="InterPro" id="IPR035985">
    <property type="entry name" value="Ubiquitin-activating_enz"/>
</dbReference>
<dbReference type="Gene3D" id="3.40.50.720">
    <property type="entry name" value="NAD(P)-binding Rossmann-like Domain"/>
    <property type="match status" value="1"/>
</dbReference>
<dbReference type="PANTHER" id="PTHR43267">
    <property type="entry name" value="TRNA THREONYLCARBAMOYLADENOSINE DEHYDRATASE"/>
    <property type="match status" value="1"/>
</dbReference>
<dbReference type="SUPFAM" id="SSF55469">
    <property type="entry name" value="FMN-dependent nitroreductase-like"/>
    <property type="match status" value="1"/>
</dbReference>
<dbReference type="InterPro" id="IPR045886">
    <property type="entry name" value="ThiF/MoeB/HesA"/>
</dbReference>
<dbReference type="EMBL" id="LQPC01000029">
    <property type="protein sequence ID" value="ORV88359.1"/>
    <property type="molecule type" value="Genomic_DNA"/>
</dbReference>
<gene>
    <name evidence="3" type="ORF">AWC12_14250</name>
</gene>
<evidence type="ECO:0000313" key="4">
    <source>
        <dbReference type="Proteomes" id="UP000193622"/>
    </source>
</evidence>
<organism evidence="3 4">
    <name type="scientific">Mycolicibacterium iranicum</name>
    <name type="common">Mycobacterium iranicum</name>
    <dbReference type="NCBI Taxonomy" id="912594"/>
    <lineage>
        <taxon>Bacteria</taxon>
        <taxon>Bacillati</taxon>
        <taxon>Actinomycetota</taxon>
        <taxon>Actinomycetes</taxon>
        <taxon>Mycobacteriales</taxon>
        <taxon>Mycobacteriaceae</taxon>
        <taxon>Mycolicibacterium</taxon>
    </lineage>
</organism>
<evidence type="ECO:0000313" key="3">
    <source>
        <dbReference type="EMBL" id="ORV88359.1"/>
    </source>
</evidence>
<dbReference type="CDD" id="cd01483">
    <property type="entry name" value="E1_enzyme_family"/>
    <property type="match status" value="1"/>
</dbReference>
<dbReference type="Gene3D" id="3.40.109.10">
    <property type="entry name" value="NADH Oxidase"/>
    <property type="match status" value="1"/>
</dbReference>
<dbReference type="GO" id="GO:0061503">
    <property type="term" value="F:tRNA threonylcarbamoyladenosine dehydratase"/>
    <property type="evidence" value="ECO:0007669"/>
    <property type="project" value="TreeGrafter"/>
</dbReference>
<dbReference type="InterPro" id="IPR000415">
    <property type="entry name" value="Nitroreductase-like"/>
</dbReference>
<dbReference type="RefSeq" id="WP_085174905.1">
    <property type="nucleotide sequence ID" value="NZ_LQPC01000029.1"/>
</dbReference>
<dbReference type="Pfam" id="PF00899">
    <property type="entry name" value="ThiF"/>
    <property type="match status" value="1"/>
</dbReference>
<dbReference type="Proteomes" id="UP000193622">
    <property type="component" value="Unassembled WGS sequence"/>
</dbReference>
<dbReference type="InterPro" id="IPR000594">
    <property type="entry name" value="ThiF_NAD_FAD-bd"/>
</dbReference>
<name>A0A1X1WPA8_MYCIR</name>
<dbReference type="PANTHER" id="PTHR43267:SF3">
    <property type="entry name" value="THIF PROTEIN"/>
    <property type="match status" value="1"/>
</dbReference>
<dbReference type="AlphaFoldDB" id="A0A1X1WPA8"/>
<comment type="caution">
    <text evidence="3">The sequence shown here is derived from an EMBL/GenBank/DDBJ whole genome shotgun (WGS) entry which is preliminary data.</text>
</comment>
<proteinExistence type="predicted"/>
<accession>A0A1X1WPA8</accession>
<dbReference type="GO" id="GO:0061504">
    <property type="term" value="P:cyclic threonylcarbamoyladenosine biosynthetic process"/>
    <property type="evidence" value="ECO:0007669"/>
    <property type="project" value="TreeGrafter"/>
</dbReference>
<evidence type="ECO:0000259" key="2">
    <source>
        <dbReference type="Pfam" id="PF00899"/>
    </source>
</evidence>
<dbReference type="GO" id="GO:0016491">
    <property type="term" value="F:oxidoreductase activity"/>
    <property type="evidence" value="ECO:0007669"/>
    <property type="project" value="InterPro"/>
</dbReference>
<protein>
    <recommendedName>
        <fullName evidence="2">THIF-type NAD/FAD binding fold domain-containing protein</fullName>
    </recommendedName>
</protein>